<evidence type="ECO:0000313" key="4">
    <source>
        <dbReference type="EMBL" id="SEA71380.1"/>
    </source>
</evidence>
<dbReference type="SUPFAM" id="SSF53187">
    <property type="entry name" value="Zn-dependent exopeptidases"/>
    <property type="match status" value="1"/>
</dbReference>
<dbReference type="Pfam" id="PF01546">
    <property type="entry name" value="Peptidase_M20"/>
    <property type="match status" value="1"/>
</dbReference>
<comment type="cofactor">
    <cofactor evidence="2">
        <name>Mn(2+)</name>
        <dbReference type="ChEBI" id="CHEBI:29035"/>
    </cofactor>
    <text evidence="2">The Mn(2+) ion enhances activity.</text>
</comment>
<dbReference type="STRING" id="37625.SAMN05660420_02926"/>
<dbReference type="GO" id="GO:0016805">
    <property type="term" value="F:dipeptidase activity"/>
    <property type="evidence" value="ECO:0007669"/>
    <property type="project" value="TreeGrafter"/>
</dbReference>
<evidence type="ECO:0000256" key="2">
    <source>
        <dbReference type="PIRSR" id="PIRSR005962-1"/>
    </source>
</evidence>
<dbReference type="PANTHER" id="PTHR30575:SF3">
    <property type="entry name" value="PEPTIDASE M20 DIMERISATION DOMAIN-CONTAINING PROTEIN"/>
    <property type="match status" value="1"/>
</dbReference>
<dbReference type="GO" id="GO:0046657">
    <property type="term" value="P:folic acid catabolic process"/>
    <property type="evidence" value="ECO:0007669"/>
    <property type="project" value="TreeGrafter"/>
</dbReference>
<dbReference type="PANTHER" id="PTHR30575">
    <property type="entry name" value="PEPTIDASE M20"/>
    <property type="match status" value="1"/>
</dbReference>
<dbReference type="InterPro" id="IPR036264">
    <property type="entry name" value="Bact_exopeptidase_dim_dom"/>
</dbReference>
<proteinExistence type="predicted"/>
<dbReference type="InterPro" id="IPR017439">
    <property type="entry name" value="Amidohydrolase"/>
</dbReference>
<dbReference type="InterPro" id="IPR002933">
    <property type="entry name" value="Peptidase_M20"/>
</dbReference>
<evidence type="ECO:0000313" key="5">
    <source>
        <dbReference type="Proteomes" id="UP000199409"/>
    </source>
</evidence>
<feature type="domain" description="Peptidase M20 dimerisation" evidence="3">
    <location>
        <begin position="232"/>
        <end position="307"/>
    </location>
</feature>
<dbReference type="Pfam" id="PF07687">
    <property type="entry name" value="M20_dimer"/>
    <property type="match status" value="1"/>
</dbReference>
<dbReference type="RefSeq" id="WP_092350155.1">
    <property type="nucleotide sequence ID" value="NZ_FNQN01000010.1"/>
</dbReference>
<gene>
    <name evidence="4" type="ORF">SAMN05660420_02926</name>
</gene>
<feature type="binding site" evidence="2">
    <location>
        <position position="150"/>
    </location>
    <ligand>
        <name>Mn(2+)</name>
        <dbReference type="ChEBI" id="CHEBI:29035"/>
        <label>2</label>
    </ligand>
</feature>
<protein>
    <submittedName>
        <fullName evidence="4">Aminobenzoyl-glutamate utilization protein A</fullName>
    </submittedName>
</protein>
<keyword evidence="2" id="KW-0479">Metal-binding</keyword>
<feature type="binding site" evidence="2">
    <location>
        <position position="148"/>
    </location>
    <ligand>
        <name>Mn(2+)</name>
        <dbReference type="ChEBI" id="CHEBI:29035"/>
        <label>2</label>
    </ligand>
</feature>
<dbReference type="EMBL" id="FNQN01000010">
    <property type="protein sequence ID" value="SEA71380.1"/>
    <property type="molecule type" value="Genomic_DNA"/>
</dbReference>
<sequence length="434" mass="46817">MQTQVNQMIAALGDKLIARRRDLHRHPESGWTEFRTSSIIAKTLIDIGYEVKLGEQIICRESMMGVPTEEELQAHMERAISQGADPDLVKQMAGGLTGVVGELKCGAGPLLVLRFDIDANDISEATDEKHLPYREGFNSINPKVMHACGHDGHVSIGLAVAEILYKLKQQLNGTIRLVFQPGEEGVRGAGPMVDAGVLEGADYILGGHIGFQATKTGMLICSTDKFLATTKFDVTFTGVPAHAGGAPEKGRNALLAASCAALNLHAIPRHGQGASRMTVGTLQAGQGRNVIPPNALLKAESRGETSEIDDFMFASAKQVIAGAAQMYGVDFDIKLMGKTKSGQSSPEMMARVKRVAEQIDFFDPEQIIENTEMRGSEDYSHMMTVVQEHGGQGTYFMIGSDLAAGHHDFYFDFDEKSLAAGVELIVNCVLDLLA</sequence>
<dbReference type="PIRSF" id="PIRSF005962">
    <property type="entry name" value="Pept_M20D_amidohydro"/>
    <property type="match status" value="1"/>
</dbReference>
<dbReference type="InterPro" id="IPR011650">
    <property type="entry name" value="Peptidase_M20_dimer"/>
</dbReference>
<feature type="binding site" evidence="2">
    <location>
        <position position="407"/>
    </location>
    <ligand>
        <name>Mn(2+)</name>
        <dbReference type="ChEBI" id="CHEBI:29035"/>
        <label>2</label>
    </ligand>
</feature>
<name>A0A1H4DG19_9BACT</name>
<feature type="binding site" evidence="2">
    <location>
        <position position="208"/>
    </location>
    <ligand>
        <name>Mn(2+)</name>
        <dbReference type="ChEBI" id="CHEBI:29035"/>
        <label>2</label>
    </ligand>
</feature>
<feature type="binding site" evidence="2">
    <location>
        <position position="184"/>
    </location>
    <ligand>
        <name>Mn(2+)</name>
        <dbReference type="ChEBI" id="CHEBI:29035"/>
        <label>2</label>
    </ligand>
</feature>
<dbReference type="Gene3D" id="3.40.630.10">
    <property type="entry name" value="Zn peptidases"/>
    <property type="match status" value="1"/>
</dbReference>
<evidence type="ECO:0000259" key="3">
    <source>
        <dbReference type="Pfam" id="PF07687"/>
    </source>
</evidence>
<keyword evidence="2" id="KW-0464">Manganese</keyword>
<reference evidence="4 5" key="1">
    <citation type="submission" date="2016-10" db="EMBL/GenBank/DDBJ databases">
        <authorList>
            <person name="de Groot N.N."/>
        </authorList>
    </citation>
    <scope>NUCLEOTIDE SEQUENCE [LARGE SCALE GENOMIC DNA]</scope>
    <source>
        <strain evidence="4 5">DSM 7343</strain>
    </source>
</reference>
<evidence type="ECO:0000256" key="1">
    <source>
        <dbReference type="ARBA" id="ARBA00022801"/>
    </source>
</evidence>
<organism evidence="4 5">
    <name type="scientific">Desulfuromusa kysingii</name>
    <dbReference type="NCBI Taxonomy" id="37625"/>
    <lineage>
        <taxon>Bacteria</taxon>
        <taxon>Pseudomonadati</taxon>
        <taxon>Thermodesulfobacteriota</taxon>
        <taxon>Desulfuromonadia</taxon>
        <taxon>Desulfuromonadales</taxon>
        <taxon>Geopsychrobacteraceae</taxon>
        <taxon>Desulfuromusa</taxon>
    </lineage>
</organism>
<dbReference type="GO" id="GO:0046872">
    <property type="term" value="F:metal ion binding"/>
    <property type="evidence" value="ECO:0007669"/>
    <property type="project" value="UniProtKB-KW"/>
</dbReference>
<keyword evidence="1" id="KW-0378">Hydrolase</keyword>
<dbReference type="GO" id="GO:0071713">
    <property type="term" value="F:para-aminobenzoyl-glutamate hydrolase activity"/>
    <property type="evidence" value="ECO:0007669"/>
    <property type="project" value="TreeGrafter"/>
</dbReference>
<dbReference type="Proteomes" id="UP000199409">
    <property type="component" value="Unassembled WGS sequence"/>
</dbReference>
<dbReference type="InterPro" id="IPR052030">
    <property type="entry name" value="Peptidase_M20/M20A_hydrolases"/>
</dbReference>
<dbReference type="OrthoDB" id="9777385at2"/>
<accession>A0A1H4DG19</accession>
<dbReference type="GO" id="GO:0005737">
    <property type="term" value="C:cytoplasm"/>
    <property type="evidence" value="ECO:0007669"/>
    <property type="project" value="TreeGrafter"/>
</dbReference>
<keyword evidence="5" id="KW-1185">Reference proteome</keyword>
<dbReference type="NCBIfam" id="TIGR01891">
    <property type="entry name" value="amidohydrolases"/>
    <property type="match status" value="1"/>
</dbReference>
<dbReference type="AlphaFoldDB" id="A0A1H4DG19"/>
<dbReference type="SUPFAM" id="SSF55031">
    <property type="entry name" value="Bacterial exopeptidase dimerisation domain"/>
    <property type="match status" value="1"/>
</dbReference>